<dbReference type="STRING" id="1349767.GJA_178"/>
<organism evidence="1 2">
    <name type="scientific">Janthinobacterium agaricidamnosum NBRC 102515 = DSM 9628</name>
    <dbReference type="NCBI Taxonomy" id="1349767"/>
    <lineage>
        <taxon>Bacteria</taxon>
        <taxon>Pseudomonadati</taxon>
        <taxon>Pseudomonadota</taxon>
        <taxon>Betaproteobacteria</taxon>
        <taxon>Burkholderiales</taxon>
        <taxon>Oxalobacteraceae</taxon>
        <taxon>Janthinobacterium</taxon>
    </lineage>
</organism>
<evidence type="ECO:0000313" key="2">
    <source>
        <dbReference type="Proteomes" id="UP000027604"/>
    </source>
</evidence>
<dbReference type="Gene3D" id="1.10.10.10">
    <property type="entry name" value="Winged helix-like DNA-binding domain superfamily/Winged helix DNA-binding domain"/>
    <property type="match status" value="1"/>
</dbReference>
<keyword evidence="2" id="KW-1185">Reference proteome</keyword>
<dbReference type="OrthoDB" id="155998at2"/>
<dbReference type="KEGG" id="jag:GJA_178"/>
<dbReference type="SUPFAM" id="SSF46785">
    <property type="entry name" value="Winged helix' DNA-binding domain"/>
    <property type="match status" value="1"/>
</dbReference>
<protein>
    <submittedName>
        <fullName evidence="1">HTH domain protein</fullName>
    </submittedName>
</protein>
<dbReference type="EMBL" id="HG322949">
    <property type="protein sequence ID" value="CDG80841.1"/>
    <property type="molecule type" value="Genomic_DNA"/>
</dbReference>
<dbReference type="InterPro" id="IPR036388">
    <property type="entry name" value="WH-like_DNA-bd_sf"/>
</dbReference>
<name>W0UYX3_9BURK</name>
<sequence>MNYASKHLLNSGTLIAADDSGGNLPTAERILFFLKTKGPASTATLAQQLDITPEAARQQIQKLAASALVEGRMEAANGVGRPSQNWVLTEAGNDRFPDTHAQLTVQLIASVRLLFGEEGMDKLITQREQETRAVYQQACTGSSWQQRLQQLALVRSSEGYMARAETDGDDGLLIEDHCPICAAARTCQGFCRSELNLFQEIIGNDASVIREQHLLAGAGRCVYRIVPVQK</sequence>
<dbReference type="RefSeq" id="WP_038487717.1">
    <property type="nucleotide sequence ID" value="NZ_BCTH01000092.1"/>
</dbReference>
<dbReference type="Pfam" id="PF12840">
    <property type="entry name" value="HTH_20"/>
    <property type="match status" value="1"/>
</dbReference>
<gene>
    <name evidence="1" type="ORF">GJA_178</name>
</gene>
<dbReference type="InterPro" id="IPR036390">
    <property type="entry name" value="WH_DNA-bd_sf"/>
</dbReference>
<dbReference type="eggNOG" id="COG2345">
    <property type="taxonomic scope" value="Bacteria"/>
</dbReference>
<proteinExistence type="predicted"/>
<evidence type="ECO:0000313" key="1">
    <source>
        <dbReference type="EMBL" id="CDG80841.1"/>
    </source>
</evidence>
<dbReference type="AlphaFoldDB" id="W0UYX3"/>
<reference evidence="1 2" key="1">
    <citation type="journal article" date="2015" name="Genome Announc.">
        <title>Genome Sequence of Mushroom Soft-Rot Pathogen Janthinobacterium agaricidamnosum.</title>
        <authorList>
            <person name="Graupner K."/>
            <person name="Lackner G."/>
            <person name="Hertweck C."/>
        </authorList>
    </citation>
    <scope>NUCLEOTIDE SEQUENCE [LARGE SCALE GENOMIC DNA]</scope>
    <source>
        <strain evidence="2">NBRC 102515 / DSM 9628</strain>
    </source>
</reference>
<dbReference type="HOGENOM" id="CLU_078469_2_0_4"/>
<accession>W0UYX3</accession>
<dbReference type="PATRIC" id="fig|1349767.4.peg.4816"/>
<dbReference type="Proteomes" id="UP000027604">
    <property type="component" value="Chromosome I"/>
</dbReference>